<accession>A0ABT8E5Z8</accession>
<organism evidence="1 2">
    <name type="scientific">Fictibacillus terranigra</name>
    <dbReference type="NCBI Taxonomy" id="3058424"/>
    <lineage>
        <taxon>Bacteria</taxon>
        <taxon>Bacillati</taxon>
        <taxon>Bacillota</taxon>
        <taxon>Bacilli</taxon>
        <taxon>Bacillales</taxon>
        <taxon>Fictibacillaceae</taxon>
        <taxon>Fictibacillus</taxon>
    </lineage>
</organism>
<evidence type="ECO:0000313" key="2">
    <source>
        <dbReference type="Proteomes" id="UP001168694"/>
    </source>
</evidence>
<reference evidence="1" key="1">
    <citation type="submission" date="2023-06" db="EMBL/GenBank/DDBJ databases">
        <title>Draft Genome Sequences of Representative Paenibacillus Polymyxa, Bacillus cereus, Fictibacillus sp., and Brevibacillus agri Strains Isolated from Amazonian Dark Earth.</title>
        <authorList>
            <person name="Pellegrinetti T.A."/>
            <person name="Cunha I.C.M."/>
            <person name="Chaves M.G."/>
            <person name="Freitas A.S."/>
            <person name="Silva A.V.R."/>
            <person name="Tsai S.M."/>
            <person name="Mendes L.W."/>
        </authorList>
    </citation>
    <scope>NUCLEOTIDE SEQUENCE</scope>
    <source>
        <strain evidence="1">CENA-BCM004</strain>
    </source>
</reference>
<name>A0ABT8E5Z8_9BACL</name>
<sequence>MLLIPVSKGPKYTTSSVKTIIGQDHLGIRNVGILIADYLQSGVTSITPRARYWSFFAWVLYDFIQNVPEEKTIKNFKSFLKKQEWYFILANYAEALERGAITHDVIGIQKAIEEWRKPQDAFEQKSNYVQDSFGGYGTYRNVMKILGITKIGEEAKGVHIDRLTPVGKMLAEAFEQTIKHTAYYRDNRLEDTPVPRGVLLDFGRVAALDRLKDPNSKDYPIVSNIFMPEEPRNSRQILRKQSLLYYMHIIHQSRGSKITFSYLQDMMLDGLYDNQTTVPSHLQNVAKGWEIYQVRQLFTYSLDTMWSYLLHQMSKKVVSMSELIAAVVEELENNRHDLSEDIKSLNESIPLNQDFRKATFGKLRKKEINAENHIWQPMLMMLYVYNRLLNRDDFDTSHQELLKLGGRDDISFTIWMDFVQSYRDKPLKEFLSYILRFYILEQHQKVALNKMITTGNETYHFVENDGKLYFLSDDQPSFNVFRVMQGLSILVDLGMVEAEKGVYQVTAAGRVKLDEKN</sequence>
<proteinExistence type="predicted"/>
<comment type="caution">
    <text evidence="1">The sequence shown here is derived from an EMBL/GenBank/DDBJ whole genome shotgun (WGS) entry which is preliminary data.</text>
</comment>
<dbReference type="EMBL" id="JAUHLN010000002">
    <property type="protein sequence ID" value="MDN4073337.1"/>
    <property type="molecule type" value="Genomic_DNA"/>
</dbReference>
<protein>
    <submittedName>
        <fullName evidence="1">Uncharacterized protein</fullName>
    </submittedName>
</protein>
<evidence type="ECO:0000313" key="1">
    <source>
        <dbReference type="EMBL" id="MDN4073337.1"/>
    </source>
</evidence>
<gene>
    <name evidence="1" type="ORF">QYF49_10025</name>
</gene>
<dbReference type="RefSeq" id="WP_290399471.1">
    <property type="nucleotide sequence ID" value="NZ_JAUHLN010000002.1"/>
</dbReference>
<dbReference type="Proteomes" id="UP001168694">
    <property type="component" value="Unassembled WGS sequence"/>
</dbReference>
<keyword evidence="2" id="KW-1185">Reference proteome</keyword>